<feature type="compositionally biased region" description="Basic and acidic residues" evidence="2">
    <location>
        <begin position="439"/>
        <end position="448"/>
    </location>
</feature>
<evidence type="ECO:0000256" key="1">
    <source>
        <dbReference type="SAM" id="Coils"/>
    </source>
</evidence>
<dbReference type="AlphaFoldDB" id="A0AAE0G9E5"/>
<feature type="region of interest" description="Disordered" evidence="2">
    <location>
        <begin position="390"/>
        <end position="409"/>
    </location>
</feature>
<evidence type="ECO:0000256" key="2">
    <source>
        <dbReference type="SAM" id="MobiDB-lite"/>
    </source>
</evidence>
<proteinExistence type="predicted"/>
<organism evidence="3 4">
    <name type="scientific">Cymbomonas tetramitiformis</name>
    <dbReference type="NCBI Taxonomy" id="36881"/>
    <lineage>
        <taxon>Eukaryota</taxon>
        <taxon>Viridiplantae</taxon>
        <taxon>Chlorophyta</taxon>
        <taxon>Pyramimonadophyceae</taxon>
        <taxon>Pyramimonadales</taxon>
        <taxon>Pyramimonadaceae</taxon>
        <taxon>Cymbomonas</taxon>
    </lineage>
</organism>
<dbReference type="EMBL" id="LGRX02008127">
    <property type="protein sequence ID" value="KAK3273924.1"/>
    <property type="molecule type" value="Genomic_DNA"/>
</dbReference>
<accession>A0AAE0G9E5</accession>
<feature type="coiled-coil region" evidence="1">
    <location>
        <begin position="92"/>
        <end position="134"/>
    </location>
</feature>
<feature type="region of interest" description="Disordered" evidence="2">
    <location>
        <begin position="419"/>
        <end position="480"/>
    </location>
</feature>
<keyword evidence="1" id="KW-0175">Coiled coil</keyword>
<protein>
    <submittedName>
        <fullName evidence="3">Uncharacterized protein</fullName>
    </submittedName>
</protein>
<evidence type="ECO:0000313" key="3">
    <source>
        <dbReference type="EMBL" id="KAK3273924.1"/>
    </source>
</evidence>
<dbReference type="Proteomes" id="UP001190700">
    <property type="component" value="Unassembled WGS sequence"/>
</dbReference>
<gene>
    <name evidence="3" type="ORF">CYMTET_17864</name>
</gene>
<feature type="coiled-coil region" evidence="1">
    <location>
        <begin position="9"/>
        <end position="50"/>
    </location>
</feature>
<feature type="coiled-coil region" evidence="1">
    <location>
        <begin position="160"/>
        <end position="229"/>
    </location>
</feature>
<keyword evidence="4" id="KW-1185">Reference proteome</keyword>
<name>A0AAE0G9E5_9CHLO</name>
<evidence type="ECO:0000313" key="4">
    <source>
        <dbReference type="Proteomes" id="UP001190700"/>
    </source>
</evidence>
<comment type="caution">
    <text evidence="3">The sequence shown here is derived from an EMBL/GenBank/DDBJ whole genome shotgun (WGS) entry which is preliminary data.</text>
</comment>
<sequence length="500" mass="56298">MHRTVMQYNLEWQQQVGAAEETITALQAENVKLQEEATKLEVECQEAHRELQTGFETWKQEREGLETEANEKVQALLSDWKQDRDSMHNQAMQQVQTVLESWNVEKEKLKTETKGQVDNLLELWQQERDRLESELYNQASAASVAEESLKQEAVKIAAFEASTTETKKQLEGQVANLQNDNNVAKSQCTQLKRMVEGLQHQMTSAEREAQQAQLEALAYEDEVMAMRRDQSWMERATHAQQQALSARMVRYQGELKDMAIQSIADTSKEQDQLRHQVGMMSRELNAVQMAAERAESQASMAMSEKRVLEAHLHSVEKTKLSRSKEMEARHRAEMSATRDAAGSIVASLEKRMVATQKVARGLMTQMEKDEMSKVSPQLIGYGPSATPYSMGASVSKPKRVAPKTTPLGDMMKGAMSTYGISESSQPKRQKSPTRKGSPLRREMQELKKMQQSTPGGAASQVRATPAPTARKLSMSGTVDEMIDKSFKWADANIKDMRSGH</sequence>
<reference evidence="3 4" key="1">
    <citation type="journal article" date="2015" name="Genome Biol. Evol.">
        <title>Comparative Genomics of a Bacterivorous Green Alga Reveals Evolutionary Causalities and Consequences of Phago-Mixotrophic Mode of Nutrition.</title>
        <authorList>
            <person name="Burns J.A."/>
            <person name="Paasch A."/>
            <person name="Narechania A."/>
            <person name="Kim E."/>
        </authorList>
    </citation>
    <scope>NUCLEOTIDE SEQUENCE [LARGE SCALE GENOMIC DNA]</scope>
    <source>
        <strain evidence="3 4">PLY_AMNH</strain>
    </source>
</reference>